<evidence type="ECO:0000256" key="1">
    <source>
        <dbReference type="SAM" id="MobiDB-lite"/>
    </source>
</evidence>
<protein>
    <submittedName>
        <fullName evidence="2">Uncharacterized protein</fullName>
    </submittedName>
</protein>
<gene>
    <name evidence="2" type="ORF">JOL62DRAFT_560001</name>
</gene>
<evidence type="ECO:0000313" key="3">
    <source>
        <dbReference type="Proteomes" id="UP001367316"/>
    </source>
</evidence>
<comment type="caution">
    <text evidence="2">The sequence shown here is derived from an EMBL/GenBank/DDBJ whole genome shotgun (WGS) entry which is preliminary data.</text>
</comment>
<accession>A0ABR1MUM8</accession>
<proteinExistence type="predicted"/>
<evidence type="ECO:0000313" key="2">
    <source>
        <dbReference type="EMBL" id="KAK7606636.1"/>
    </source>
</evidence>
<dbReference type="EMBL" id="JBBPBF010000044">
    <property type="protein sequence ID" value="KAK7606636.1"/>
    <property type="molecule type" value="Genomic_DNA"/>
</dbReference>
<name>A0ABR1MUM8_9PEZI</name>
<dbReference type="Proteomes" id="UP001367316">
    <property type="component" value="Unassembled WGS sequence"/>
</dbReference>
<reference evidence="2 3" key="1">
    <citation type="submission" date="2024-04" db="EMBL/GenBank/DDBJ databases">
        <title>Phyllosticta paracitricarpa is synonymous to the EU quarantine fungus P. citricarpa based on phylogenomic analyses.</title>
        <authorList>
            <consortium name="Lawrence Berkeley National Laboratory"/>
            <person name="Van ingen-buijs V.A."/>
            <person name="Van westerhoven A.C."/>
            <person name="Haridas S."/>
            <person name="Skiadas P."/>
            <person name="Martin F."/>
            <person name="Groenewald J.Z."/>
            <person name="Crous P.W."/>
            <person name="Seidl M.F."/>
        </authorList>
    </citation>
    <scope>NUCLEOTIDE SEQUENCE [LARGE SCALE GENOMIC DNA]</scope>
    <source>
        <strain evidence="2 3">CBS 141358</strain>
    </source>
</reference>
<feature type="region of interest" description="Disordered" evidence="1">
    <location>
        <begin position="1"/>
        <end position="26"/>
    </location>
</feature>
<organism evidence="2 3">
    <name type="scientific">Phyllosticta paracitricarpa</name>
    <dbReference type="NCBI Taxonomy" id="2016321"/>
    <lineage>
        <taxon>Eukaryota</taxon>
        <taxon>Fungi</taxon>
        <taxon>Dikarya</taxon>
        <taxon>Ascomycota</taxon>
        <taxon>Pezizomycotina</taxon>
        <taxon>Dothideomycetes</taxon>
        <taxon>Dothideomycetes incertae sedis</taxon>
        <taxon>Botryosphaeriales</taxon>
        <taxon>Phyllostictaceae</taxon>
        <taxon>Phyllosticta</taxon>
    </lineage>
</organism>
<sequence length="222" mass="24207">MARKDDNDNNSSSNGGAGGDKRFHESLQNYQAARLLPKKPPTLMVVSHEDVGLQLSSGPPPYACRLHKAVAVSPWPSRSQPSRPIDTLPKISAGAGTFRGSAVERLESRPWPNGASWRRRRATTTHTRRCAALHIVPPAARLSAWHIEAAAEMGVASIVLCRSELRSCLEKGTGQVVKILEATISAVSVPLDLTPKSRIFPQADTDHMCRTVNWTRSNGFEN</sequence>
<keyword evidence="3" id="KW-1185">Reference proteome</keyword>